<dbReference type="InParanoid" id="A0A4Q1BEN0"/>
<evidence type="ECO:0000313" key="2">
    <source>
        <dbReference type="EMBL" id="RXK36644.1"/>
    </source>
</evidence>
<comment type="caution">
    <text evidence="2">The sequence shown here is derived from an EMBL/GenBank/DDBJ whole genome shotgun (WGS) entry which is preliminary data.</text>
</comment>
<gene>
    <name evidence="2" type="ORF">M231_06107</name>
</gene>
<protein>
    <submittedName>
        <fullName evidence="2">Uncharacterized protein</fullName>
    </submittedName>
</protein>
<feature type="signal peptide" evidence="1">
    <location>
        <begin position="1"/>
        <end position="18"/>
    </location>
</feature>
<sequence>MLPYFLFLLPLVLASSAAEVVAPKRTETPADPVVRDTSPRAVPTAFFAVGDYTYVEHEGKELGNFPGDLNMFEFPGPSVSEVVTIRGYDSAVLGTCTVTGVPTVIAEFTSYGGTCYARGMSDGTQSDHGVDLICDPKPSGRLCK</sequence>
<name>A0A4Q1BEN0_TREME</name>
<proteinExistence type="predicted"/>
<dbReference type="VEuPathDB" id="FungiDB:TREMEDRAFT_65082"/>
<dbReference type="EMBL" id="SDIL01000091">
    <property type="protein sequence ID" value="RXK36644.1"/>
    <property type="molecule type" value="Genomic_DNA"/>
</dbReference>
<dbReference type="Proteomes" id="UP000289152">
    <property type="component" value="Unassembled WGS sequence"/>
</dbReference>
<keyword evidence="3" id="KW-1185">Reference proteome</keyword>
<evidence type="ECO:0000256" key="1">
    <source>
        <dbReference type="SAM" id="SignalP"/>
    </source>
</evidence>
<organism evidence="2 3">
    <name type="scientific">Tremella mesenterica</name>
    <name type="common">Jelly fungus</name>
    <dbReference type="NCBI Taxonomy" id="5217"/>
    <lineage>
        <taxon>Eukaryota</taxon>
        <taxon>Fungi</taxon>
        <taxon>Dikarya</taxon>
        <taxon>Basidiomycota</taxon>
        <taxon>Agaricomycotina</taxon>
        <taxon>Tremellomycetes</taxon>
        <taxon>Tremellales</taxon>
        <taxon>Tremellaceae</taxon>
        <taxon>Tremella</taxon>
    </lineage>
</organism>
<feature type="chain" id="PRO_5020405465" evidence="1">
    <location>
        <begin position="19"/>
        <end position="144"/>
    </location>
</feature>
<evidence type="ECO:0000313" key="3">
    <source>
        <dbReference type="Proteomes" id="UP000289152"/>
    </source>
</evidence>
<accession>A0A4Q1BEN0</accession>
<dbReference type="AlphaFoldDB" id="A0A4Q1BEN0"/>
<reference evidence="2 3" key="1">
    <citation type="submission" date="2016-06" db="EMBL/GenBank/DDBJ databases">
        <title>Evolution of pathogenesis and genome organization in the Tremellales.</title>
        <authorList>
            <person name="Cuomo C."/>
            <person name="Litvintseva A."/>
            <person name="Heitman J."/>
            <person name="Chen Y."/>
            <person name="Sun S."/>
            <person name="Springer D."/>
            <person name="Dromer F."/>
            <person name="Young S."/>
            <person name="Zeng Q."/>
            <person name="Chapman S."/>
            <person name="Gujja S."/>
            <person name="Saif S."/>
            <person name="Birren B."/>
        </authorList>
    </citation>
    <scope>NUCLEOTIDE SEQUENCE [LARGE SCALE GENOMIC DNA]</scope>
    <source>
        <strain evidence="2 3">ATCC 28783</strain>
    </source>
</reference>
<keyword evidence="1" id="KW-0732">Signal</keyword>